<dbReference type="EMBL" id="PTIZ01000002">
    <property type="protein sequence ID" value="PPK76945.1"/>
    <property type="molecule type" value="Genomic_DNA"/>
</dbReference>
<evidence type="ECO:0000259" key="2">
    <source>
        <dbReference type="Pfam" id="PF01370"/>
    </source>
</evidence>
<dbReference type="Pfam" id="PF01370">
    <property type="entry name" value="Epimerase"/>
    <property type="match status" value="1"/>
</dbReference>
<dbReference type="InterPro" id="IPR010099">
    <property type="entry name" value="SDR39U1"/>
</dbReference>
<feature type="domain" description="NAD-dependent epimerase/dehydratase" evidence="2">
    <location>
        <begin position="3"/>
        <end position="214"/>
    </location>
</feature>
<name>A0A2S6HHI5_9GAMM</name>
<dbReference type="RefSeq" id="WP_104428111.1">
    <property type="nucleotide sequence ID" value="NZ_PTIZ01000002.1"/>
</dbReference>
<evidence type="ECO:0000256" key="1">
    <source>
        <dbReference type="ARBA" id="ARBA00009353"/>
    </source>
</evidence>
<dbReference type="CDD" id="cd05242">
    <property type="entry name" value="SDR_a8"/>
    <property type="match status" value="1"/>
</dbReference>
<reference evidence="4 5" key="1">
    <citation type="submission" date="2018-02" db="EMBL/GenBank/DDBJ databases">
        <title>Subsurface microbial communities from deep shales in Ohio and West Virginia, USA.</title>
        <authorList>
            <person name="Wrighton K."/>
        </authorList>
    </citation>
    <scope>NUCLEOTIDE SEQUENCE [LARGE SCALE GENOMIC DNA]</scope>
    <source>
        <strain evidence="4 5">OWC-DMM</strain>
    </source>
</reference>
<dbReference type="PANTHER" id="PTHR11092">
    <property type="entry name" value="SUGAR NUCLEOTIDE EPIMERASE RELATED"/>
    <property type="match status" value="1"/>
</dbReference>
<evidence type="ECO:0000313" key="4">
    <source>
        <dbReference type="EMBL" id="PPK76945.1"/>
    </source>
</evidence>
<organism evidence="4 5">
    <name type="scientific">Methylobacter tundripaludum</name>
    <dbReference type="NCBI Taxonomy" id="173365"/>
    <lineage>
        <taxon>Bacteria</taxon>
        <taxon>Pseudomonadati</taxon>
        <taxon>Pseudomonadota</taxon>
        <taxon>Gammaproteobacteria</taxon>
        <taxon>Methylococcales</taxon>
        <taxon>Methylococcaceae</taxon>
        <taxon>Methylobacter</taxon>
    </lineage>
</organism>
<dbReference type="Gene3D" id="3.40.50.720">
    <property type="entry name" value="NAD(P)-binding Rossmann-like Domain"/>
    <property type="match status" value="1"/>
</dbReference>
<dbReference type="InterPro" id="IPR013549">
    <property type="entry name" value="DUF1731"/>
</dbReference>
<sequence>MNILITGGTGFIGSALTKNLIDQGHAVSVLSRNPDKVAKICGSGVNALGSLSQLKAEDSYQAIINLAGAPIVDARWSEDRKQLIRASRIDLTEHLITCIDRMSVKPALLISGSAIGYYGNQGDTVLTEQSTPYEDFSEQLCADWEAAAKKAEQFGVRVCLIRTGLVIGNGGGFLQRMLPPFRLGLGGRLGDGRQWMSWIHRQDWINIALAMIADSTMHGAYNATAPNPVTNAEFTRTLAQCLKRPALLPIPAWLLKILLGELSQLVLGSQRVIPERLLAHGFKFQYDELDAALNEALSHK</sequence>
<evidence type="ECO:0000259" key="3">
    <source>
        <dbReference type="Pfam" id="PF08338"/>
    </source>
</evidence>
<accession>A0A2S6HHI5</accession>
<gene>
    <name evidence="4" type="ORF">B0F87_10249</name>
</gene>
<dbReference type="NCBIfam" id="TIGR01777">
    <property type="entry name" value="yfcH"/>
    <property type="match status" value="1"/>
</dbReference>
<evidence type="ECO:0000313" key="5">
    <source>
        <dbReference type="Proteomes" id="UP000240010"/>
    </source>
</evidence>
<dbReference type="SUPFAM" id="SSF51735">
    <property type="entry name" value="NAD(P)-binding Rossmann-fold domains"/>
    <property type="match status" value="1"/>
</dbReference>
<dbReference type="InterPro" id="IPR036291">
    <property type="entry name" value="NAD(P)-bd_dom_sf"/>
</dbReference>
<dbReference type="Proteomes" id="UP000240010">
    <property type="component" value="Unassembled WGS sequence"/>
</dbReference>
<feature type="domain" description="DUF1731" evidence="3">
    <location>
        <begin position="250"/>
        <end position="295"/>
    </location>
</feature>
<comment type="caution">
    <text evidence="4">The sequence shown here is derived from an EMBL/GenBank/DDBJ whole genome shotgun (WGS) entry which is preliminary data.</text>
</comment>
<dbReference type="AlphaFoldDB" id="A0A2S6HHI5"/>
<dbReference type="InterPro" id="IPR001509">
    <property type="entry name" value="Epimerase_deHydtase"/>
</dbReference>
<dbReference type="PANTHER" id="PTHR11092:SF0">
    <property type="entry name" value="EPIMERASE FAMILY PROTEIN SDR39U1"/>
    <property type="match status" value="1"/>
</dbReference>
<comment type="similarity">
    <text evidence="1">Belongs to the NAD(P)-dependent epimerase/dehydratase family. SDR39U1 subfamily.</text>
</comment>
<evidence type="ECO:0008006" key="6">
    <source>
        <dbReference type="Google" id="ProtNLM"/>
    </source>
</evidence>
<proteinExistence type="inferred from homology"/>
<dbReference type="Pfam" id="PF08338">
    <property type="entry name" value="DUF1731"/>
    <property type="match status" value="1"/>
</dbReference>
<protein>
    <recommendedName>
        <fullName evidence="6">TIGR01777 family protein</fullName>
    </recommendedName>
</protein>